<dbReference type="PANTHER" id="PTHR43114:SF6">
    <property type="entry name" value="ADENINE DEAMINASE"/>
    <property type="match status" value="1"/>
</dbReference>
<dbReference type="Gene3D" id="3.20.20.140">
    <property type="entry name" value="Metal-dependent hydrolases"/>
    <property type="match status" value="1"/>
</dbReference>
<evidence type="ECO:0000256" key="4">
    <source>
        <dbReference type="ARBA" id="ARBA00022833"/>
    </source>
</evidence>
<comment type="cofactor">
    <cofactor evidence="7">
        <name>Zn(2+)</name>
        <dbReference type="ChEBI" id="CHEBI:29105"/>
    </cofactor>
    <text evidence="7">Binds 1 zinc ion per subunit.</text>
</comment>
<dbReference type="GeneID" id="35426231"/>
<feature type="active site" description="Proton donor" evidence="7">
    <location>
        <position position="234"/>
    </location>
</feature>
<dbReference type="InterPro" id="IPR032466">
    <property type="entry name" value="Metal_Hydrolase"/>
</dbReference>
<evidence type="ECO:0000256" key="6">
    <source>
        <dbReference type="ARBA" id="ARBA00023242"/>
    </source>
</evidence>
<evidence type="ECO:0000256" key="2">
    <source>
        <dbReference type="ARBA" id="ARBA00022723"/>
    </source>
</evidence>
<dbReference type="NCBIfam" id="TIGR01430">
    <property type="entry name" value="aden_deam"/>
    <property type="match status" value="1"/>
</dbReference>
<dbReference type="InterPro" id="IPR028892">
    <property type="entry name" value="ADE"/>
</dbReference>
<protein>
    <recommendedName>
        <fullName evidence="7">Adenine deaminase</fullName>
        <shortName evidence="7">ADE</shortName>
        <ecNumber evidence="7">3.5.4.2</ecNumber>
    </recommendedName>
    <alternativeName>
        <fullName evidence="7">Adenine aminohydrolase</fullName>
        <shortName evidence="7">AAH</shortName>
    </alternativeName>
</protein>
<dbReference type="PROSITE" id="PS00485">
    <property type="entry name" value="A_DEAMINASE"/>
    <property type="match status" value="1"/>
</dbReference>
<dbReference type="Proteomes" id="UP001302367">
    <property type="component" value="Chromosome 3"/>
</dbReference>
<dbReference type="PANTHER" id="PTHR43114">
    <property type="entry name" value="ADENINE DEAMINASE"/>
    <property type="match status" value="1"/>
</dbReference>
<reference evidence="9 10" key="1">
    <citation type="submission" date="2023-09" db="EMBL/GenBank/DDBJ databases">
        <title>Complete-Gapless Cercospora beticola genome.</title>
        <authorList>
            <person name="Wyatt N.A."/>
            <person name="Spanner R.E."/>
            <person name="Bolton M.D."/>
        </authorList>
    </citation>
    <scope>NUCLEOTIDE SEQUENCE [LARGE SCALE GENOMIC DNA]</scope>
    <source>
        <strain evidence="9">Cb09-40</strain>
    </source>
</reference>
<organism evidence="9 10">
    <name type="scientific">Cercospora beticola</name>
    <name type="common">Sugarbeet leaf spot fungus</name>
    <dbReference type="NCBI Taxonomy" id="122368"/>
    <lineage>
        <taxon>Eukaryota</taxon>
        <taxon>Fungi</taxon>
        <taxon>Dikarya</taxon>
        <taxon>Ascomycota</taxon>
        <taxon>Pezizomycotina</taxon>
        <taxon>Dothideomycetes</taxon>
        <taxon>Dothideomycetidae</taxon>
        <taxon>Mycosphaerellales</taxon>
        <taxon>Mycosphaerellaceae</taxon>
        <taxon>Cercospora</taxon>
    </lineage>
</organism>
<comment type="subcellular location">
    <subcellularLocation>
        <location evidence="7">Cytoplasm</location>
    </subcellularLocation>
    <subcellularLocation>
        <location evidence="7">Nucleus</location>
    </subcellularLocation>
</comment>
<keyword evidence="1 7" id="KW-0963">Cytoplasm</keyword>
<dbReference type="EC" id="3.5.4.2" evidence="7"/>
<sequence>MCSPEVKSFLKSLPKCEHHMHLEGALTPEVLFTLASKNNITLPSDDPAFASPGRLLQRYDNFTSLDDFLHYYYIGMSVLIDASDFESLAWDYFKHANADGVVHAEVSKQCPNFDMAPRVGVYADYSQLFFDPQAHLCRGVSYDIILTGFRAARKRAQTEFGITSELICCFLRHLPVPECHSTFNLPEIQDSFHRGDILGIGLDSSENGFPPENFEQIYKAATDLGLRRTAHAGEEGPAEYIKNALDVLGVERIDHGIRLAEDLDLLDRVAKSGTLLTVCPMSNVLLRCVTKVSELPIRKFINSGVKFSINSDDPAYFGNNYILDNYVAVQEAFDLTTVEWETICRNAIEGSWCCRSRKDEMLLKLKEVVEGLAHS</sequence>
<dbReference type="InterPro" id="IPR006650">
    <property type="entry name" value="A/AMP_deam_AS"/>
</dbReference>
<keyword evidence="2 7" id="KW-0479">Metal-binding</keyword>
<dbReference type="CDD" id="cd01320">
    <property type="entry name" value="ADA"/>
    <property type="match status" value="1"/>
</dbReference>
<evidence type="ECO:0000256" key="5">
    <source>
        <dbReference type="ARBA" id="ARBA00023080"/>
    </source>
</evidence>
<keyword evidence="10" id="KW-1185">Reference proteome</keyword>
<feature type="binding site" evidence="7">
    <location>
        <position position="313"/>
    </location>
    <ligand>
        <name>substrate</name>
    </ligand>
</feature>
<evidence type="ECO:0000259" key="8">
    <source>
        <dbReference type="Pfam" id="PF00962"/>
    </source>
</evidence>
<dbReference type="Pfam" id="PF00962">
    <property type="entry name" value="A_deaminase"/>
    <property type="match status" value="1"/>
</dbReference>
<comment type="catalytic activity">
    <reaction evidence="7">
        <text>adenine + H2O + H(+) = hypoxanthine + NH4(+)</text>
        <dbReference type="Rhea" id="RHEA:23688"/>
        <dbReference type="ChEBI" id="CHEBI:15377"/>
        <dbReference type="ChEBI" id="CHEBI:15378"/>
        <dbReference type="ChEBI" id="CHEBI:16708"/>
        <dbReference type="ChEBI" id="CHEBI:17368"/>
        <dbReference type="ChEBI" id="CHEBI:28938"/>
        <dbReference type="EC" id="3.5.4.2"/>
    </reaction>
</comment>
<comment type="similarity">
    <text evidence="7">Belongs to the metallo-dependent hydrolases superfamily. Adenosine and AMP deaminases family. Adenine deaminase type 2 subfamily.</text>
</comment>
<dbReference type="SUPFAM" id="SSF51556">
    <property type="entry name" value="Metallo-dependent hydrolases"/>
    <property type="match status" value="1"/>
</dbReference>
<keyword evidence="5 7" id="KW-0546">Nucleotide metabolism</keyword>
<feature type="domain" description="Adenosine deaminase" evidence="8">
    <location>
        <begin position="14"/>
        <end position="366"/>
    </location>
</feature>
<evidence type="ECO:0000313" key="9">
    <source>
        <dbReference type="EMBL" id="WPA99555.1"/>
    </source>
</evidence>
<feature type="binding site" evidence="7">
    <location>
        <position position="21"/>
    </location>
    <ligand>
        <name>Zn(2+)</name>
        <dbReference type="ChEBI" id="CHEBI:29105"/>
        <note>catalytic</note>
    </ligand>
</feature>
<comment type="function">
    <text evidence="7">Catalyzes the hydrolytic deamination of adenine to hypoxanthine. Plays an important role in the purine salvage pathway and in nitrogen catabolism.</text>
</comment>
<feature type="binding site" evidence="7">
    <location>
        <position position="312"/>
    </location>
    <ligand>
        <name>Zn(2+)</name>
        <dbReference type="ChEBI" id="CHEBI:29105"/>
        <note>catalytic</note>
    </ligand>
</feature>
<feature type="binding site" evidence="7">
    <location>
        <position position="231"/>
    </location>
    <ligand>
        <name>Zn(2+)</name>
        <dbReference type="ChEBI" id="CHEBI:29105"/>
        <note>catalytic</note>
    </ligand>
</feature>
<evidence type="ECO:0000256" key="1">
    <source>
        <dbReference type="ARBA" id="ARBA00022490"/>
    </source>
</evidence>
<gene>
    <name evidence="7" type="primary">AAH1</name>
    <name evidence="9" type="ORF">RHO25_004173</name>
</gene>
<accession>A0ABZ0NJ59</accession>
<evidence type="ECO:0000256" key="3">
    <source>
        <dbReference type="ARBA" id="ARBA00022801"/>
    </source>
</evidence>
<name>A0ABZ0NJ59_CERBT</name>
<dbReference type="HAMAP" id="MF_01962">
    <property type="entry name" value="Adenine_deaminase"/>
    <property type="match status" value="1"/>
</dbReference>
<feature type="site" description="Important for catalytic activity" evidence="7">
    <location>
        <position position="255"/>
    </location>
</feature>
<evidence type="ECO:0000313" key="10">
    <source>
        <dbReference type="Proteomes" id="UP001302367"/>
    </source>
</evidence>
<keyword evidence="6 7" id="KW-0539">Nucleus</keyword>
<dbReference type="InterPro" id="IPR006330">
    <property type="entry name" value="Ado/ade_deaminase"/>
</dbReference>
<feature type="binding site" evidence="7">
    <location>
        <position position="19"/>
    </location>
    <ligand>
        <name>Zn(2+)</name>
        <dbReference type="ChEBI" id="CHEBI:29105"/>
        <note>catalytic</note>
    </ligand>
</feature>
<keyword evidence="3 7" id="KW-0378">Hydrolase</keyword>
<proteinExistence type="inferred from homology"/>
<evidence type="ECO:0000256" key="7">
    <source>
        <dbReference type="HAMAP-Rule" id="MF_03145"/>
    </source>
</evidence>
<dbReference type="RefSeq" id="XP_065458601.1">
    <property type="nucleotide sequence ID" value="XM_065602529.1"/>
</dbReference>
<dbReference type="EMBL" id="CP134186">
    <property type="protein sequence ID" value="WPA99555.1"/>
    <property type="molecule type" value="Genomic_DNA"/>
</dbReference>
<dbReference type="InterPro" id="IPR001365">
    <property type="entry name" value="A_deaminase_dom"/>
</dbReference>
<keyword evidence="4 7" id="KW-0862">Zinc</keyword>